<organism evidence="2 3">
    <name type="scientific">Hibiscus sabdariffa</name>
    <name type="common">roselle</name>
    <dbReference type="NCBI Taxonomy" id="183260"/>
    <lineage>
        <taxon>Eukaryota</taxon>
        <taxon>Viridiplantae</taxon>
        <taxon>Streptophyta</taxon>
        <taxon>Embryophyta</taxon>
        <taxon>Tracheophyta</taxon>
        <taxon>Spermatophyta</taxon>
        <taxon>Magnoliopsida</taxon>
        <taxon>eudicotyledons</taxon>
        <taxon>Gunneridae</taxon>
        <taxon>Pentapetalae</taxon>
        <taxon>rosids</taxon>
        <taxon>malvids</taxon>
        <taxon>Malvales</taxon>
        <taxon>Malvaceae</taxon>
        <taxon>Malvoideae</taxon>
        <taxon>Hibiscus</taxon>
    </lineage>
</organism>
<dbReference type="EMBL" id="JBBPBN010000010">
    <property type="protein sequence ID" value="KAK9030085.1"/>
    <property type="molecule type" value="Genomic_DNA"/>
</dbReference>
<gene>
    <name evidence="2" type="ORF">V6N11_031519</name>
</gene>
<feature type="region of interest" description="Disordered" evidence="1">
    <location>
        <begin position="1"/>
        <end position="81"/>
    </location>
</feature>
<evidence type="ECO:0000313" key="3">
    <source>
        <dbReference type="Proteomes" id="UP001396334"/>
    </source>
</evidence>
<name>A0ABR2SXW4_9ROSI</name>
<reference evidence="2 3" key="1">
    <citation type="journal article" date="2024" name="G3 (Bethesda)">
        <title>Genome assembly of Hibiscus sabdariffa L. provides insights into metabolisms of medicinal natural products.</title>
        <authorList>
            <person name="Kim T."/>
        </authorList>
    </citation>
    <scope>NUCLEOTIDE SEQUENCE [LARGE SCALE GENOMIC DNA]</scope>
    <source>
        <strain evidence="2">TK-2024</strain>
        <tissue evidence="2">Old leaves</tissue>
    </source>
</reference>
<evidence type="ECO:0000313" key="2">
    <source>
        <dbReference type="EMBL" id="KAK9030085.1"/>
    </source>
</evidence>
<evidence type="ECO:0000256" key="1">
    <source>
        <dbReference type="SAM" id="MobiDB-lite"/>
    </source>
</evidence>
<comment type="caution">
    <text evidence="2">The sequence shown here is derived from an EMBL/GenBank/DDBJ whole genome shotgun (WGS) entry which is preliminary data.</text>
</comment>
<accession>A0ABR2SXW4</accession>
<feature type="compositionally biased region" description="Polar residues" evidence="1">
    <location>
        <begin position="1"/>
        <end position="20"/>
    </location>
</feature>
<keyword evidence="3" id="KW-1185">Reference proteome</keyword>
<proteinExistence type="predicted"/>
<dbReference type="Proteomes" id="UP001396334">
    <property type="component" value="Unassembled WGS sequence"/>
</dbReference>
<protein>
    <submittedName>
        <fullName evidence="2">Uncharacterized protein</fullName>
    </submittedName>
</protein>
<sequence length="81" mass="9025">MKRKNQNYTSKAAETSPQKIQTRKKEPIKQAAATSPSNKQGPRDLTKRRETRKKKDISLFGSKNLGESGKGNTGHTHETTS</sequence>